<gene>
    <name evidence="1" type="ORF">OE749_17520</name>
</gene>
<proteinExistence type="predicted"/>
<evidence type="ECO:0000313" key="1">
    <source>
        <dbReference type="EMBL" id="MCV2886499.1"/>
    </source>
</evidence>
<dbReference type="RefSeq" id="WP_263713782.1">
    <property type="nucleotide sequence ID" value="NZ_JAOWKX010000011.1"/>
</dbReference>
<dbReference type="EMBL" id="JAOWKX010000011">
    <property type="protein sequence ID" value="MCV2886499.1"/>
    <property type="molecule type" value="Genomic_DNA"/>
</dbReference>
<keyword evidence="2" id="KW-1185">Reference proteome</keyword>
<evidence type="ECO:0000313" key="2">
    <source>
        <dbReference type="Proteomes" id="UP001652504"/>
    </source>
</evidence>
<reference evidence="1 2" key="1">
    <citation type="submission" date="2022-10" db="EMBL/GenBank/DDBJ databases">
        <title>Aestuariibacter sp. AA17 isolated from Montipora capitata coral fragment.</title>
        <authorList>
            <person name="Emsley S.A."/>
            <person name="Pfannmuller K.M."/>
            <person name="Loughran R.M."/>
            <person name="Shlafstein M."/>
            <person name="Papke E."/>
            <person name="Saw J.H."/>
            <person name="Ushijima B."/>
            <person name="Videau P."/>
        </authorList>
    </citation>
    <scope>NUCLEOTIDE SEQUENCE [LARGE SCALE GENOMIC DNA]</scope>
    <source>
        <strain evidence="1 2">AA17</strain>
    </source>
</reference>
<sequence>MLIIHANITDPNGEAKVYTWNAGATATGKSRAGHAAFVGNDGTYLSMFPKDGSKFSSPAEFHTYEQDLAIYGRAPDMIFDVGLTDEAAAINYAKGLKADVKNQIWDLENNNCATVTVNALNAGGTNLPTNNYMSPVQVDAMLNIGADAPKGSTAIPVVCVSGRIESRKLDEASQN</sequence>
<comment type="caution">
    <text evidence="1">The sequence shown here is derived from an EMBL/GenBank/DDBJ whole genome shotgun (WGS) entry which is preliminary data.</text>
</comment>
<protein>
    <submittedName>
        <fullName evidence="1">Uncharacterized protein</fullName>
    </submittedName>
</protein>
<organism evidence="1 2">
    <name type="scientific">Fluctibacter corallii</name>
    <dbReference type="NCBI Taxonomy" id="2984329"/>
    <lineage>
        <taxon>Bacteria</taxon>
        <taxon>Pseudomonadati</taxon>
        <taxon>Pseudomonadota</taxon>
        <taxon>Gammaproteobacteria</taxon>
        <taxon>Alteromonadales</taxon>
        <taxon>Alteromonadaceae</taxon>
        <taxon>Fluctibacter</taxon>
    </lineage>
</organism>
<dbReference type="Proteomes" id="UP001652504">
    <property type="component" value="Unassembled WGS sequence"/>
</dbReference>
<accession>A0ABT3ACV3</accession>
<name>A0ABT3ACV3_9ALTE</name>